<sequence>MATVATATRGGLHENHASFLERFHARQAQKQAARQQPTLSVEEHAAHRAQLGNVRFIKPKYSDQTEINVSGIFKKWKRYCADMEVGDWKATIENLDRGTVQDFLLYVCERYKITSWGSGHEYIRQFQQLYTTVNGQYMDRNDTKELYKYYRGILVPLFGHRAPNIDGKPVLNVDNLRVILTFNIAYDASIFPGERHRINLAGCYQLLCYTGARPAELVDGERRKPEDGSIKELFGQKAVQSSSSGSGEEQDAPADQRSELLRGLLSQEPVVRGRPKALCYEDIMMMIVRHPVTGRCMPAMAIKFIHHKGADNRPKPTIFYFTPARKLLFCAISTILAIALHDQAFDAPSLTNAAIILKSKPPRFMHCIPLRWKKEMLLTPVFRRYRGAELSSEAMLYSKLRDDIGQQSLDSGYEKKWTPRFARRGAGNAANGDAPDSVRDQLMRQDPRFMTFQSAYLNENVNFDIQNAFLEEEKESQLFRLFAHVSLTRDPRATADMVPDEVWANLAPDPEIVELEEQRAQLKQGKYRIAGHEHEKQIRKLTNVIRVKRTRRVKQVVKEYREDYFYHRPTWDIERQVRGEEEEEYEEPVIDVTVPERGKLAEILCHQPDDLTEDQIAQRRIESIDLMVALCGKRETAKRSRIRQTTKTCLSVKTEPLETEHETLPSPHRFPLLLRAGQCPDCIGDERLSREERTFTYCRPTVMNDHFDDHHLVRREQAERRGEMIRCDHPDCRDIKLQHVNHFRRHVKEVHGVTLRTSEQVRQRRQRKPKFTAFMTWVDSVTTSLASNDTYTPVKNAPYAVQVVRQVNFGPQEWIRYFIPAGGGSVFVEATEDDLLEANFEKLNSYKNFRCAKHDRFFEVNLYQKNAINTHHWRATLSRPSRDIDLSFQQKRTEVDSDEIEKATEGLQQPLPSTLHHEASTPRAQHEVAERENEVRLSDCDKRPASQPDIVTSKNLLRFLLPISGTSLRSDHILTLLALDWVNKELALGLDFENRWDAELNSSNIILFLCDCFEMSVGDIVEVSEVENLVIPAIRHVELLGGHQIPGRDRLQGIVDHILDHNPTVDWVSKYGANVARVLASAPNEELLERCRDRNSKLQQDENSHRIEAAHGRHIETQDEGNFGFYSSDREIADDFGYDDYRHDYDYDDSGSMKDFTACDKECGYCGHCDY</sequence>
<reference evidence="2 3" key="1">
    <citation type="submission" date="2017-06" db="EMBL/GenBank/DDBJ databases">
        <title>Comparative genomic analysis of Ambrosia Fusariam Clade fungi.</title>
        <authorList>
            <person name="Stajich J.E."/>
            <person name="Carrillo J."/>
            <person name="Kijimoto T."/>
            <person name="Eskalen A."/>
            <person name="O'Donnell K."/>
            <person name="Kasson M."/>
        </authorList>
    </citation>
    <scope>NUCLEOTIDE SEQUENCE [LARGE SCALE GENOMIC DNA]</scope>
    <source>
        <strain evidence="2 3">NRRL62606</strain>
    </source>
</reference>
<dbReference type="Pfam" id="PF11917">
    <property type="entry name" value="DUF3435"/>
    <property type="match status" value="1"/>
</dbReference>
<feature type="compositionally biased region" description="Basic and acidic residues" evidence="1">
    <location>
        <begin position="915"/>
        <end position="942"/>
    </location>
</feature>
<proteinExistence type="predicted"/>
<dbReference type="AlphaFoldDB" id="A0A428QFU0"/>
<dbReference type="InterPro" id="IPR021842">
    <property type="entry name" value="DUF3435"/>
</dbReference>
<protein>
    <recommendedName>
        <fullName evidence="4">FluG domain-containing protein</fullName>
    </recommendedName>
</protein>
<feature type="region of interest" description="Disordered" evidence="1">
    <location>
        <begin position="905"/>
        <end position="942"/>
    </location>
</feature>
<keyword evidence="3" id="KW-1185">Reference proteome</keyword>
<comment type="caution">
    <text evidence="2">The sequence shown here is derived from an EMBL/GenBank/DDBJ whole genome shotgun (WGS) entry which is preliminary data.</text>
</comment>
<dbReference type="EMBL" id="NKCL01000532">
    <property type="protein sequence ID" value="RSL64167.1"/>
    <property type="molecule type" value="Genomic_DNA"/>
</dbReference>
<evidence type="ECO:0000313" key="2">
    <source>
        <dbReference type="EMBL" id="RSL64167.1"/>
    </source>
</evidence>
<organism evidence="2 3">
    <name type="scientific">Fusarium floridanum</name>
    <dbReference type="NCBI Taxonomy" id="1325733"/>
    <lineage>
        <taxon>Eukaryota</taxon>
        <taxon>Fungi</taxon>
        <taxon>Dikarya</taxon>
        <taxon>Ascomycota</taxon>
        <taxon>Pezizomycotina</taxon>
        <taxon>Sordariomycetes</taxon>
        <taxon>Hypocreomycetidae</taxon>
        <taxon>Hypocreales</taxon>
        <taxon>Nectriaceae</taxon>
        <taxon>Fusarium</taxon>
        <taxon>Fusarium solani species complex</taxon>
    </lineage>
</organism>
<evidence type="ECO:0008006" key="4">
    <source>
        <dbReference type="Google" id="ProtNLM"/>
    </source>
</evidence>
<evidence type="ECO:0000313" key="3">
    <source>
        <dbReference type="Proteomes" id="UP000287972"/>
    </source>
</evidence>
<gene>
    <name evidence="2" type="ORF">CEP51_013188</name>
</gene>
<name>A0A428QFU0_9HYPO</name>
<feature type="region of interest" description="Disordered" evidence="1">
    <location>
        <begin position="236"/>
        <end position="256"/>
    </location>
</feature>
<evidence type="ECO:0000256" key="1">
    <source>
        <dbReference type="SAM" id="MobiDB-lite"/>
    </source>
</evidence>
<dbReference type="Proteomes" id="UP000287972">
    <property type="component" value="Unassembled WGS sequence"/>
</dbReference>
<dbReference type="PANTHER" id="PTHR37535">
    <property type="entry name" value="FLUG DOMAIN PROTEIN"/>
    <property type="match status" value="1"/>
</dbReference>
<accession>A0A428QFU0</accession>
<dbReference type="PANTHER" id="PTHR37535:SF2">
    <property type="entry name" value="FINGER DOMAIN PROTEIN, PUTATIVE (AFU_ORTHOLOGUE AFUA_6G09300)-RELATED"/>
    <property type="match status" value="1"/>
</dbReference>